<organism evidence="1 2">
    <name type="scientific">Acinetobacter kookii</name>
    <dbReference type="NCBI Taxonomy" id="1226327"/>
    <lineage>
        <taxon>Bacteria</taxon>
        <taxon>Pseudomonadati</taxon>
        <taxon>Pseudomonadota</taxon>
        <taxon>Gammaproteobacteria</taxon>
        <taxon>Moraxellales</taxon>
        <taxon>Moraxellaceae</taxon>
        <taxon>Acinetobacter</taxon>
    </lineage>
</organism>
<reference evidence="2" key="1">
    <citation type="submission" date="2016-09" db="EMBL/GenBank/DDBJ databases">
        <authorList>
            <person name="Varghese N."/>
            <person name="Submissions S."/>
        </authorList>
    </citation>
    <scope>NUCLEOTIDE SEQUENCE [LARGE SCALE GENOMIC DNA]</scope>
    <source>
        <strain evidence="2">ANC 4667</strain>
    </source>
</reference>
<dbReference type="Proteomes" id="UP000243468">
    <property type="component" value="Unassembled WGS sequence"/>
</dbReference>
<sequence>MMLVKKLLGLVGQAFQQDCQHTQAVAKMDQAIVRMQQKQNIEILRTDYLE</sequence>
<proteinExistence type="predicted"/>
<dbReference type="EMBL" id="FMYO01000001">
    <property type="protein sequence ID" value="SDB90363.1"/>
    <property type="molecule type" value="Genomic_DNA"/>
</dbReference>
<keyword evidence="2" id="KW-1185">Reference proteome</keyword>
<evidence type="ECO:0000313" key="1">
    <source>
        <dbReference type="EMBL" id="SDB90363.1"/>
    </source>
</evidence>
<protein>
    <submittedName>
        <fullName evidence="1">Uncharacterized protein</fullName>
    </submittedName>
</protein>
<evidence type="ECO:0000313" key="2">
    <source>
        <dbReference type="Proteomes" id="UP000243468"/>
    </source>
</evidence>
<name>A0A1G6H881_9GAMM</name>
<accession>A0A1G6H881</accession>
<gene>
    <name evidence="1" type="ORF">SAMN05421732_101813</name>
</gene>
<dbReference type="RefSeq" id="WP_165493294.1">
    <property type="nucleotide sequence ID" value="NZ_BAABKJ010000005.1"/>
</dbReference>
<dbReference type="AlphaFoldDB" id="A0A1G6H881"/>